<dbReference type="PROSITE" id="PS50920">
    <property type="entry name" value="SOLCAR"/>
    <property type="match status" value="3"/>
</dbReference>
<sequence length="856" mass="94586">MSSEIAFSDAQSADKSDDDVKNIKKALHSSSFTTCLSSVQIANLTAKARLVKYSPKSKIIIQGQRGDNLYIIRSGAADVFLEGRIDRTQRSVIQSLGKGSMFGEGGVLFDRLRSATVEVQGGDDRGDLEAWVVSREVFMNEVLPTPELRRVFDEKAFDGKGGNRYIDMDTFVDIVSSTASDSDYIKVQNIYNILRKDEGKHFIDFANFCIFYALMSRPDPQVDIAFMLMDKTSTGSISLTDFKAYVDSSFDLNTDFVKRFFGRGKELRIAEFSQFLVEFQKEKGRQAFVKALKTRGDKFGYIPAVDLVSILKASCGWRLPPSIITRLESLYLYDPLTAAKFTAVVASKASTSHKNDVAYASESILENVEISSKHLGGRAFSYADFLALHEVLNGLPGICSLVDRAYTLKHKEPVSKDDLKVAARTLLGNRISRRQIDYIFTLFDLNNDGFIEPNDCVSVAGVDFCKALKPWRGREGKLTFAPPPEFGPGKSWREEEKAPLKESGGFFAGVIDFLEHFALGAIAGGVGAWFVYPIDTVKTRMQNQRIVPGESAMYKNSFDCARKLLVNEGIFGFYKGIWPQLIGVAPEKALKLTVNDMLRNWFSKTDDDGEKSIHFPLEVLSGAGAGASQVIVTNPLEITKIRLQMQGETVRLAVEAGKAAPPQMSAIKICQELGLVGLYKGAPACFLRDIPFSGIYFPVYAASKRWLTDEETQKTSPFSLLAAGAIAGVPAAFLTTPADVVKTRLQVVEREGEKKYKSMADCFKRVFQEEGITAFFKGGPMRVFRSSPQFGITLVTYEMLSNLLPGNAAEKKRAPPTNAPVRRKDLEQAFEFLGTGVGRNTLDTASMLGFFGGKRN</sequence>
<evidence type="ECO:0000259" key="13">
    <source>
        <dbReference type="PROSITE" id="PS50042"/>
    </source>
</evidence>
<keyword evidence="16" id="KW-1185">Reference proteome</keyword>
<keyword evidence="7" id="KW-0106">Calcium</keyword>
<comment type="similarity">
    <text evidence="2">Belongs to the mitochondrial carrier (TC 2.A.29) family.</text>
</comment>
<keyword evidence="5" id="KW-0677">Repeat</keyword>
<dbReference type="GO" id="GO:0005509">
    <property type="term" value="F:calcium ion binding"/>
    <property type="evidence" value="ECO:0007669"/>
    <property type="project" value="InterPro"/>
</dbReference>
<name>A0A9W7GCB6_9STRA</name>
<dbReference type="PRINTS" id="PR00926">
    <property type="entry name" value="MITOCARRIER"/>
</dbReference>
<evidence type="ECO:0000313" key="16">
    <source>
        <dbReference type="Proteomes" id="UP001165065"/>
    </source>
</evidence>
<dbReference type="Gene3D" id="2.60.120.10">
    <property type="entry name" value="Jelly Rolls"/>
    <property type="match status" value="1"/>
</dbReference>
<evidence type="ECO:0000256" key="3">
    <source>
        <dbReference type="ARBA" id="ARBA00022448"/>
    </source>
</evidence>
<dbReference type="PANTHER" id="PTHR45678:SF9">
    <property type="entry name" value="CALCIUM-BINDING MITOCHONDRIAL CARRIER PROTEIN ARALAR1"/>
    <property type="match status" value="1"/>
</dbReference>
<dbReference type="OrthoDB" id="2161at2759"/>
<dbReference type="InterPro" id="IPR023395">
    <property type="entry name" value="MCP_dom_sf"/>
</dbReference>
<keyword evidence="8" id="KW-1133">Transmembrane helix</keyword>
<evidence type="ECO:0000256" key="5">
    <source>
        <dbReference type="ARBA" id="ARBA00022737"/>
    </source>
</evidence>
<dbReference type="PROSITE" id="PS00889">
    <property type="entry name" value="CNMP_BINDING_2"/>
    <property type="match status" value="1"/>
</dbReference>
<dbReference type="Pfam" id="PF00027">
    <property type="entry name" value="cNMP_binding"/>
    <property type="match status" value="1"/>
</dbReference>
<dbReference type="CDD" id="cd00038">
    <property type="entry name" value="CAP_ED"/>
    <property type="match status" value="1"/>
</dbReference>
<evidence type="ECO:0000256" key="12">
    <source>
        <dbReference type="PROSITE-ProRule" id="PRU00282"/>
    </source>
</evidence>
<keyword evidence="4 12" id="KW-0812">Transmembrane</keyword>
<keyword evidence="3" id="KW-0813">Transport</keyword>
<evidence type="ECO:0000256" key="11">
    <source>
        <dbReference type="ARBA" id="ARBA00038674"/>
    </source>
</evidence>
<evidence type="ECO:0000256" key="2">
    <source>
        <dbReference type="ARBA" id="ARBA00006375"/>
    </source>
</evidence>
<feature type="repeat" description="Solcar" evidence="12">
    <location>
        <begin position="613"/>
        <end position="706"/>
    </location>
</feature>
<dbReference type="InterPro" id="IPR011992">
    <property type="entry name" value="EF-hand-dom_pair"/>
</dbReference>
<dbReference type="AlphaFoldDB" id="A0A9W7GCB6"/>
<dbReference type="InterPro" id="IPR018490">
    <property type="entry name" value="cNMP-bd_dom_sf"/>
</dbReference>
<dbReference type="InterPro" id="IPR014710">
    <property type="entry name" value="RmlC-like_jellyroll"/>
</dbReference>
<feature type="repeat" description="Solcar" evidence="12">
    <location>
        <begin position="715"/>
        <end position="803"/>
    </location>
</feature>
<evidence type="ECO:0000259" key="14">
    <source>
        <dbReference type="PROSITE" id="PS50222"/>
    </source>
</evidence>
<evidence type="ECO:0000256" key="7">
    <source>
        <dbReference type="ARBA" id="ARBA00022837"/>
    </source>
</evidence>
<dbReference type="InterPro" id="IPR051028">
    <property type="entry name" value="Mito_Solute_Carrier"/>
</dbReference>
<evidence type="ECO:0000256" key="8">
    <source>
        <dbReference type="ARBA" id="ARBA00022989"/>
    </source>
</evidence>
<dbReference type="SUPFAM" id="SSF47473">
    <property type="entry name" value="EF-hand"/>
    <property type="match status" value="2"/>
</dbReference>
<evidence type="ECO:0000256" key="10">
    <source>
        <dbReference type="ARBA" id="ARBA00023136"/>
    </source>
</evidence>
<comment type="subcellular location">
    <subcellularLocation>
        <location evidence="1">Mitochondrion inner membrane</location>
        <topology evidence="1">Multi-pass membrane protein</topology>
    </subcellularLocation>
</comment>
<evidence type="ECO:0000313" key="15">
    <source>
        <dbReference type="EMBL" id="GMI40323.1"/>
    </source>
</evidence>
<reference evidence="16" key="1">
    <citation type="journal article" date="2023" name="Commun. Biol.">
        <title>Genome analysis of Parmales, the sister group of diatoms, reveals the evolutionary specialization of diatoms from phago-mixotrophs to photoautotrophs.</title>
        <authorList>
            <person name="Ban H."/>
            <person name="Sato S."/>
            <person name="Yoshikawa S."/>
            <person name="Yamada K."/>
            <person name="Nakamura Y."/>
            <person name="Ichinomiya M."/>
            <person name="Sato N."/>
            <person name="Blanc-Mathieu R."/>
            <person name="Endo H."/>
            <person name="Kuwata A."/>
            <person name="Ogata H."/>
        </authorList>
    </citation>
    <scope>NUCLEOTIDE SEQUENCE [LARGE SCALE GENOMIC DNA]</scope>
</reference>
<protein>
    <recommendedName>
        <fullName evidence="17">Calmodulin</fullName>
    </recommendedName>
</protein>
<dbReference type="FunFam" id="1.50.40.10:FF:000004">
    <property type="entry name" value="Calcium-binding mitochondrial carrier protein Aralar1"/>
    <property type="match status" value="1"/>
</dbReference>
<accession>A0A9W7GCB6</accession>
<dbReference type="InterPro" id="IPR018488">
    <property type="entry name" value="cNMP-bd_CS"/>
</dbReference>
<dbReference type="GO" id="GO:0043490">
    <property type="term" value="P:malate-aspartate shuttle"/>
    <property type="evidence" value="ECO:0007669"/>
    <property type="project" value="TreeGrafter"/>
</dbReference>
<keyword evidence="9" id="KW-0496">Mitochondrion</keyword>
<comment type="caution">
    <text evidence="15">The sequence shown here is derived from an EMBL/GenBank/DDBJ whole genome shotgun (WGS) entry which is preliminary data.</text>
</comment>
<dbReference type="PROSITE" id="PS50042">
    <property type="entry name" value="CNMP_BINDING_3"/>
    <property type="match status" value="1"/>
</dbReference>
<dbReference type="InterPro" id="IPR000595">
    <property type="entry name" value="cNMP-bd_dom"/>
</dbReference>
<evidence type="ECO:0000256" key="4">
    <source>
        <dbReference type="ARBA" id="ARBA00022692"/>
    </source>
</evidence>
<dbReference type="Gene3D" id="1.10.238.10">
    <property type="entry name" value="EF-hand"/>
    <property type="match status" value="1"/>
</dbReference>
<dbReference type="GO" id="GO:0015183">
    <property type="term" value="F:L-aspartate transmembrane transporter activity"/>
    <property type="evidence" value="ECO:0007669"/>
    <property type="project" value="TreeGrafter"/>
</dbReference>
<dbReference type="PROSITE" id="PS00888">
    <property type="entry name" value="CNMP_BINDING_1"/>
    <property type="match status" value="1"/>
</dbReference>
<dbReference type="PANTHER" id="PTHR45678">
    <property type="entry name" value="MITOCHONDRIAL 2-OXODICARBOXYLATE CARRIER 1-RELATED"/>
    <property type="match status" value="1"/>
</dbReference>
<feature type="domain" description="Cyclic nucleotide-binding" evidence="13">
    <location>
        <begin position="32"/>
        <end position="150"/>
    </location>
</feature>
<dbReference type="SUPFAM" id="SSF51206">
    <property type="entry name" value="cAMP-binding domain-like"/>
    <property type="match status" value="1"/>
</dbReference>
<dbReference type="SUPFAM" id="SSF103506">
    <property type="entry name" value="Mitochondrial carrier"/>
    <property type="match status" value="1"/>
</dbReference>
<keyword evidence="6" id="KW-0999">Mitochondrion inner membrane</keyword>
<dbReference type="PROSITE" id="PS50222">
    <property type="entry name" value="EF_HAND_2"/>
    <property type="match status" value="2"/>
</dbReference>
<dbReference type="GO" id="GO:0005743">
    <property type="term" value="C:mitochondrial inner membrane"/>
    <property type="evidence" value="ECO:0007669"/>
    <property type="project" value="UniProtKB-SubCell"/>
</dbReference>
<evidence type="ECO:0000256" key="9">
    <source>
        <dbReference type="ARBA" id="ARBA00023128"/>
    </source>
</evidence>
<evidence type="ECO:0000256" key="1">
    <source>
        <dbReference type="ARBA" id="ARBA00004448"/>
    </source>
</evidence>
<dbReference type="EMBL" id="BRYA01000124">
    <property type="protein sequence ID" value="GMI40323.1"/>
    <property type="molecule type" value="Genomic_DNA"/>
</dbReference>
<dbReference type="InterPro" id="IPR002048">
    <property type="entry name" value="EF_hand_dom"/>
</dbReference>
<keyword evidence="10 12" id="KW-0472">Membrane</keyword>
<dbReference type="Proteomes" id="UP001165065">
    <property type="component" value="Unassembled WGS sequence"/>
</dbReference>
<dbReference type="SMART" id="SM00100">
    <property type="entry name" value="cNMP"/>
    <property type="match status" value="1"/>
</dbReference>
<feature type="repeat" description="Solcar" evidence="12">
    <location>
        <begin position="511"/>
        <end position="601"/>
    </location>
</feature>
<dbReference type="InterPro" id="IPR002067">
    <property type="entry name" value="MCP"/>
</dbReference>
<evidence type="ECO:0008006" key="17">
    <source>
        <dbReference type="Google" id="ProtNLM"/>
    </source>
</evidence>
<feature type="domain" description="EF-hand" evidence="14">
    <location>
        <begin position="217"/>
        <end position="252"/>
    </location>
</feature>
<feature type="domain" description="EF-hand" evidence="14">
    <location>
        <begin position="431"/>
        <end position="466"/>
    </location>
</feature>
<proteinExistence type="inferred from homology"/>
<evidence type="ECO:0000256" key="6">
    <source>
        <dbReference type="ARBA" id="ARBA00022792"/>
    </source>
</evidence>
<comment type="subunit">
    <text evidence="11">Homodimer (via N-terminus).</text>
</comment>
<organism evidence="15 16">
    <name type="scientific">Triparma columacea</name>
    <dbReference type="NCBI Taxonomy" id="722753"/>
    <lineage>
        <taxon>Eukaryota</taxon>
        <taxon>Sar</taxon>
        <taxon>Stramenopiles</taxon>
        <taxon>Ochrophyta</taxon>
        <taxon>Bolidophyceae</taxon>
        <taxon>Parmales</taxon>
        <taxon>Triparmaceae</taxon>
        <taxon>Triparma</taxon>
    </lineage>
</organism>
<dbReference type="GO" id="GO:0005313">
    <property type="term" value="F:L-glutamate transmembrane transporter activity"/>
    <property type="evidence" value="ECO:0007669"/>
    <property type="project" value="TreeGrafter"/>
</dbReference>
<dbReference type="Pfam" id="PF00153">
    <property type="entry name" value="Mito_carr"/>
    <property type="match status" value="3"/>
</dbReference>
<gene>
    <name evidence="15" type="ORF">TrCOL_g85</name>
</gene>
<dbReference type="Gene3D" id="1.50.40.10">
    <property type="entry name" value="Mitochondrial carrier domain"/>
    <property type="match status" value="1"/>
</dbReference>
<dbReference type="InterPro" id="IPR018108">
    <property type="entry name" value="MCP_transmembrane"/>
</dbReference>